<sequence length="170" mass="17926">MSTSIEGQPQVPAPDNAAPEIAKQESVSQSVSQPKESVSQSVSQPQTTENKDHAVSSGNVENAGNAGSSENAEKTMDQGRRGTAAIMEDHHVSREALKGPTGAAKHTAEEFEQEKKTGKPAGGSVAEGDGSTVTKDHTKGDKSKSTEHKQSTMEKMKEKLAHPLHGKKSE</sequence>
<feature type="compositionally biased region" description="Basic and acidic residues" evidence="1">
    <location>
        <begin position="134"/>
        <end position="170"/>
    </location>
</feature>
<accession>A0A1V6QQ06</accession>
<feature type="compositionally biased region" description="Low complexity" evidence="1">
    <location>
        <begin position="24"/>
        <end position="46"/>
    </location>
</feature>
<evidence type="ECO:0000313" key="3">
    <source>
        <dbReference type="Proteomes" id="UP000191672"/>
    </source>
</evidence>
<gene>
    <name evidence="2" type="ORF">PENANT_c001G04539</name>
</gene>
<dbReference type="EMBL" id="MDYN01000001">
    <property type="protein sequence ID" value="OQD91026.1"/>
    <property type="molecule type" value="Genomic_DNA"/>
</dbReference>
<feature type="compositionally biased region" description="Polar residues" evidence="1">
    <location>
        <begin position="56"/>
        <end position="70"/>
    </location>
</feature>
<feature type="compositionally biased region" description="Basic and acidic residues" evidence="1">
    <location>
        <begin position="71"/>
        <end position="80"/>
    </location>
</feature>
<dbReference type="AlphaFoldDB" id="A0A1V6QQ06"/>
<name>A0A1V6QQ06_9EURO</name>
<feature type="region of interest" description="Disordered" evidence="1">
    <location>
        <begin position="1"/>
        <end position="170"/>
    </location>
</feature>
<evidence type="ECO:0000313" key="2">
    <source>
        <dbReference type="EMBL" id="OQD91026.1"/>
    </source>
</evidence>
<organism evidence="2 3">
    <name type="scientific">Penicillium antarcticum</name>
    <dbReference type="NCBI Taxonomy" id="416450"/>
    <lineage>
        <taxon>Eukaryota</taxon>
        <taxon>Fungi</taxon>
        <taxon>Dikarya</taxon>
        <taxon>Ascomycota</taxon>
        <taxon>Pezizomycotina</taxon>
        <taxon>Eurotiomycetes</taxon>
        <taxon>Eurotiomycetidae</taxon>
        <taxon>Eurotiales</taxon>
        <taxon>Aspergillaceae</taxon>
        <taxon>Penicillium</taxon>
    </lineage>
</organism>
<evidence type="ECO:0000256" key="1">
    <source>
        <dbReference type="SAM" id="MobiDB-lite"/>
    </source>
</evidence>
<feature type="compositionally biased region" description="Basic and acidic residues" evidence="1">
    <location>
        <begin position="87"/>
        <end position="97"/>
    </location>
</feature>
<protein>
    <submittedName>
        <fullName evidence="2">Uncharacterized protein</fullName>
    </submittedName>
</protein>
<keyword evidence="3" id="KW-1185">Reference proteome</keyword>
<feature type="compositionally biased region" description="Basic and acidic residues" evidence="1">
    <location>
        <begin position="106"/>
        <end position="117"/>
    </location>
</feature>
<comment type="caution">
    <text evidence="2">The sequence shown here is derived from an EMBL/GenBank/DDBJ whole genome shotgun (WGS) entry which is preliminary data.</text>
</comment>
<dbReference type="OrthoDB" id="5388207at2759"/>
<reference evidence="3" key="1">
    <citation type="journal article" date="2017" name="Nat. Microbiol.">
        <title>Global analysis of biosynthetic gene clusters reveals vast potential of secondary metabolite production in Penicillium species.</title>
        <authorList>
            <person name="Nielsen J.C."/>
            <person name="Grijseels S."/>
            <person name="Prigent S."/>
            <person name="Ji B."/>
            <person name="Dainat J."/>
            <person name="Nielsen K.F."/>
            <person name="Frisvad J.C."/>
            <person name="Workman M."/>
            <person name="Nielsen J."/>
        </authorList>
    </citation>
    <scope>NUCLEOTIDE SEQUENCE [LARGE SCALE GENOMIC DNA]</scope>
    <source>
        <strain evidence="3">IBT 31811</strain>
    </source>
</reference>
<proteinExistence type="predicted"/>
<dbReference type="Proteomes" id="UP000191672">
    <property type="component" value="Unassembled WGS sequence"/>
</dbReference>